<dbReference type="Gene3D" id="3.90.470.20">
    <property type="entry name" value="4'-phosphopantetheinyl transferase domain"/>
    <property type="match status" value="1"/>
</dbReference>
<protein>
    <submittedName>
        <fullName evidence="6">4'-phosphopantetheinyl transferase superfamily protein</fullName>
    </submittedName>
</protein>
<dbReference type="Proteomes" id="UP000783863">
    <property type="component" value="Unassembled WGS sequence"/>
</dbReference>
<evidence type="ECO:0000313" key="7">
    <source>
        <dbReference type="Proteomes" id="UP000783863"/>
    </source>
</evidence>
<evidence type="ECO:0000259" key="5">
    <source>
        <dbReference type="Pfam" id="PF01648"/>
    </source>
</evidence>
<evidence type="ECO:0000256" key="3">
    <source>
        <dbReference type="ARBA" id="ARBA00022842"/>
    </source>
</evidence>
<accession>A0A8J7YMQ4</accession>
<dbReference type="GO" id="GO:0008897">
    <property type="term" value="F:holo-[acyl-carrier-protein] synthase activity"/>
    <property type="evidence" value="ECO:0007669"/>
    <property type="project" value="InterPro"/>
</dbReference>
<evidence type="ECO:0000313" key="6">
    <source>
        <dbReference type="EMBL" id="MBX0306054.1"/>
    </source>
</evidence>
<keyword evidence="1 6" id="KW-0808">Transferase</keyword>
<dbReference type="SUPFAM" id="SSF56214">
    <property type="entry name" value="4'-phosphopantetheinyl transferase"/>
    <property type="match status" value="1"/>
</dbReference>
<name>A0A8J7YMQ4_9EURY</name>
<evidence type="ECO:0000256" key="2">
    <source>
        <dbReference type="ARBA" id="ARBA00022723"/>
    </source>
</evidence>
<dbReference type="AlphaFoldDB" id="A0A8J7YMQ4"/>
<dbReference type="GO" id="GO:0006633">
    <property type="term" value="P:fatty acid biosynthetic process"/>
    <property type="evidence" value="ECO:0007669"/>
    <property type="project" value="InterPro"/>
</dbReference>
<reference evidence="6" key="1">
    <citation type="submission" date="2021-06" db="EMBL/GenBank/DDBJ databases">
        <title>Halomicroarcula sp. F24A a new haloarchaeum isolated from saline soil.</title>
        <authorList>
            <person name="Duran-Viseras A."/>
            <person name="Sanchez-Porro C."/>
            <person name="Ventosa A."/>
        </authorList>
    </citation>
    <scope>NUCLEOTIDE SEQUENCE</scope>
    <source>
        <strain evidence="6">F24A</strain>
    </source>
</reference>
<comment type="caution">
    <text evidence="6">The sequence shown here is derived from an EMBL/GenBank/DDBJ whole genome shotgun (WGS) entry which is preliminary data.</text>
</comment>
<dbReference type="Pfam" id="PF01648">
    <property type="entry name" value="ACPS"/>
    <property type="match status" value="1"/>
</dbReference>
<feature type="domain" description="4'-phosphopantetheinyl transferase" evidence="5">
    <location>
        <begin position="14"/>
        <end position="91"/>
    </location>
</feature>
<sequence length="146" mass="16149">MNEGQYPTPFVSSGLDIVSIDRLRDLRDEFGTSFTRRVFTANERDYCEQTRVPAEHYAARWAAKEAFRKMIPAPEEMPRFDAVAVERTGEGPELQLDDTAATTLADSLRAKSVAPDRTSVSVSLSHDRNSDTAGAEVTAFGFKTDA</sequence>
<evidence type="ECO:0000256" key="1">
    <source>
        <dbReference type="ARBA" id="ARBA00022679"/>
    </source>
</evidence>
<dbReference type="InterPro" id="IPR004568">
    <property type="entry name" value="Ppantetheine-prot_Trfase_dom"/>
</dbReference>
<keyword evidence="3" id="KW-0460">Magnesium</keyword>
<evidence type="ECO:0000256" key="4">
    <source>
        <dbReference type="SAM" id="MobiDB-lite"/>
    </source>
</evidence>
<organism evidence="6 7">
    <name type="scientific">Haloarcula salinisoli</name>
    <dbReference type="NCBI Taxonomy" id="2487746"/>
    <lineage>
        <taxon>Archaea</taxon>
        <taxon>Methanobacteriati</taxon>
        <taxon>Methanobacteriota</taxon>
        <taxon>Stenosarchaea group</taxon>
        <taxon>Halobacteria</taxon>
        <taxon>Halobacteriales</taxon>
        <taxon>Haloarculaceae</taxon>
        <taxon>Haloarcula</taxon>
    </lineage>
</organism>
<dbReference type="RefSeq" id="WP_220590245.1">
    <property type="nucleotide sequence ID" value="NZ_RKLQ01000007.1"/>
</dbReference>
<feature type="region of interest" description="Disordered" evidence="4">
    <location>
        <begin position="116"/>
        <end position="146"/>
    </location>
</feature>
<dbReference type="NCBIfam" id="TIGR00556">
    <property type="entry name" value="pantethn_trn"/>
    <property type="match status" value="1"/>
</dbReference>
<dbReference type="InterPro" id="IPR008278">
    <property type="entry name" value="4-PPantetheinyl_Trfase_dom"/>
</dbReference>
<dbReference type="EMBL" id="RKLQ01000007">
    <property type="protein sequence ID" value="MBX0306054.1"/>
    <property type="molecule type" value="Genomic_DNA"/>
</dbReference>
<dbReference type="InterPro" id="IPR037143">
    <property type="entry name" value="4-PPantetheinyl_Trfase_dom_sf"/>
</dbReference>
<proteinExistence type="predicted"/>
<keyword evidence="7" id="KW-1185">Reference proteome</keyword>
<dbReference type="GO" id="GO:0000287">
    <property type="term" value="F:magnesium ion binding"/>
    <property type="evidence" value="ECO:0007669"/>
    <property type="project" value="InterPro"/>
</dbReference>
<gene>
    <name evidence="6" type="ORF">EGD98_20625</name>
</gene>
<keyword evidence="2" id="KW-0479">Metal-binding</keyword>